<proteinExistence type="predicted"/>
<sequence>MSTLLREREGGREVSVVTSAGEQVALTPALLDLLAQAAGIMADGADVAVFAHEVLLTSQQAADLLNVSRQYMVRLLERGISLRARLARIGASVPKTWRTIDSAETKDVMRLSRR</sequence>
<dbReference type="EMBL" id="QYUK01000011">
    <property type="protein sequence ID" value="RJF88170.1"/>
    <property type="molecule type" value="Genomic_DNA"/>
</dbReference>
<protein>
    <recommendedName>
        <fullName evidence="3">DNA-binding protein</fullName>
    </recommendedName>
</protein>
<evidence type="ECO:0000313" key="2">
    <source>
        <dbReference type="Proteomes" id="UP000284605"/>
    </source>
</evidence>
<reference evidence="1 2" key="1">
    <citation type="submission" date="2018-09" db="EMBL/GenBank/DDBJ databases">
        <authorList>
            <person name="Zhu H."/>
        </authorList>
    </citation>
    <scope>NUCLEOTIDE SEQUENCE [LARGE SCALE GENOMIC DNA]</scope>
    <source>
        <strain evidence="1 2">K1W22B-8</strain>
    </source>
</reference>
<dbReference type="Proteomes" id="UP000284605">
    <property type="component" value="Unassembled WGS sequence"/>
</dbReference>
<dbReference type="AlphaFoldDB" id="A0A418WDT5"/>
<evidence type="ECO:0000313" key="1">
    <source>
        <dbReference type="EMBL" id="RJF88170.1"/>
    </source>
</evidence>
<accession>A0A418WDT5</accession>
<keyword evidence="2" id="KW-1185">Reference proteome</keyword>
<evidence type="ECO:0008006" key="3">
    <source>
        <dbReference type="Google" id="ProtNLM"/>
    </source>
</evidence>
<gene>
    <name evidence="1" type="ORF">D3874_15055</name>
</gene>
<organism evidence="1 2">
    <name type="scientific">Oleomonas cavernae</name>
    <dbReference type="NCBI Taxonomy" id="2320859"/>
    <lineage>
        <taxon>Bacteria</taxon>
        <taxon>Pseudomonadati</taxon>
        <taxon>Pseudomonadota</taxon>
        <taxon>Alphaproteobacteria</taxon>
        <taxon>Acetobacterales</taxon>
        <taxon>Acetobacteraceae</taxon>
        <taxon>Oleomonas</taxon>
    </lineage>
</organism>
<comment type="caution">
    <text evidence="1">The sequence shown here is derived from an EMBL/GenBank/DDBJ whole genome shotgun (WGS) entry which is preliminary data.</text>
</comment>
<name>A0A418WDT5_9PROT</name>